<dbReference type="CDD" id="cd06170">
    <property type="entry name" value="LuxR_C_like"/>
    <property type="match status" value="1"/>
</dbReference>
<dbReference type="SUPFAM" id="SSF52540">
    <property type="entry name" value="P-loop containing nucleoside triphosphate hydrolases"/>
    <property type="match status" value="1"/>
</dbReference>
<dbReference type="Pfam" id="PF17874">
    <property type="entry name" value="TPR_MalT"/>
    <property type="match status" value="1"/>
</dbReference>
<evidence type="ECO:0000256" key="4">
    <source>
        <dbReference type="SAM" id="Coils"/>
    </source>
</evidence>
<organism evidence="6 7">
    <name type="scientific">Marinobacter vinifirmus</name>
    <dbReference type="NCBI Taxonomy" id="355591"/>
    <lineage>
        <taxon>Bacteria</taxon>
        <taxon>Pseudomonadati</taxon>
        <taxon>Pseudomonadota</taxon>
        <taxon>Gammaproteobacteria</taxon>
        <taxon>Pseudomonadales</taxon>
        <taxon>Marinobacteraceae</taxon>
        <taxon>Marinobacter</taxon>
    </lineage>
</organism>
<keyword evidence="7" id="KW-1185">Reference proteome</keyword>
<dbReference type="PRINTS" id="PR00038">
    <property type="entry name" value="HTHLUXR"/>
</dbReference>
<dbReference type="AlphaFoldDB" id="A0A7Z1ILJ1"/>
<dbReference type="EMBL" id="NEFY01000031">
    <property type="protein sequence ID" value="OZC34677.1"/>
    <property type="molecule type" value="Genomic_DNA"/>
</dbReference>
<dbReference type="PANTHER" id="PTHR44688:SF16">
    <property type="entry name" value="DNA-BINDING TRANSCRIPTIONAL ACTIVATOR DEVR_DOSR"/>
    <property type="match status" value="1"/>
</dbReference>
<evidence type="ECO:0000259" key="5">
    <source>
        <dbReference type="PROSITE" id="PS50043"/>
    </source>
</evidence>
<evidence type="ECO:0000313" key="6">
    <source>
        <dbReference type="EMBL" id="OZC34677.1"/>
    </source>
</evidence>
<proteinExistence type="predicted"/>
<keyword evidence="3" id="KW-0804">Transcription</keyword>
<keyword evidence="1" id="KW-0805">Transcription regulation</keyword>
<dbReference type="PROSITE" id="PS50043">
    <property type="entry name" value="HTH_LUXR_2"/>
    <property type="match status" value="1"/>
</dbReference>
<dbReference type="InterPro" id="IPR000792">
    <property type="entry name" value="Tscrpt_reg_LuxR_C"/>
</dbReference>
<dbReference type="PANTHER" id="PTHR44688">
    <property type="entry name" value="DNA-BINDING TRANSCRIPTIONAL ACTIVATOR DEVR_DOSR"/>
    <property type="match status" value="1"/>
</dbReference>
<dbReference type="PROSITE" id="PS00622">
    <property type="entry name" value="HTH_LUXR_1"/>
    <property type="match status" value="1"/>
</dbReference>
<protein>
    <recommendedName>
        <fullName evidence="5">HTH luxR-type domain-containing protein</fullName>
    </recommendedName>
</protein>
<dbReference type="Gene3D" id="3.40.50.300">
    <property type="entry name" value="P-loop containing nucleotide triphosphate hydrolases"/>
    <property type="match status" value="1"/>
</dbReference>
<dbReference type="GO" id="GO:0006355">
    <property type="term" value="P:regulation of DNA-templated transcription"/>
    <property type="evidence" value="ECO:0007669"/>
    <property type="project" value="InterPro"/>
</dbReference>
<evidence type="ECO:0000256" key="1">
    <source>
        <dbReference type="ARBA" id="ARBA00023015"/>
    </source>
</evidence>
<dbReference type="GO" id="GO:0003677">
    <property type="term" value="F:DNA binding"/>
    <property type="evidence" value="ECO:0007669"/>
    <property type="project" value="UniProtKB-KW"/>
</dbReference>
<dbReference type="InterPro" id="IPR011990">
    <property type="entry name" value="TPR-like_helical_dom_sf"/>
</dbReference>
<evidence type="ECO:0000256" key="2">
    <source>
        <dbReference type="ARBA" id="ARBA00023125"/>
    </source>
</evidence>
<evidence type="ECO:0000313" key="7">
    <source>
        <dbReference type="Proteomes" id="UP000216984"/>
    </source>
</evidence>
<comment type="caution">
    <text evidence="6">The sequence shown here is derived from an EMBL/GenBank/DDBJ whole genome shotgun (WGS) entry which is preliminary data.</text>
</comment>
<gene>
    <name evidence="6" type="ORF">B9Q17_10520</name>
</gene>
<feature type="coiled-coil region" evidence="4">
    <location>
        <begin position="473"/>
        <end position="500"/>
    </location>
</feature>
<dbReference type="InterPro" id="IPR027417">
    <property type="entry name" value="P-loop_NTPase"/>
</dbReference>
<dbReference type="Gene3D" id="1.10.10.10">
    <property type="entry name" value="Winged helix-like DNA-binding domain superfamily/Winged helix DNA-binding domain"/>
    <property type="match status" value="1"/>
</dbReference>
<keyword evidence="4" id="KW-0175">Coiled coil</keyword>
<sequence length="932" mass="106003">MRQKQDLRGMRHHLSSNWRLPLIPTKLSPPRRSQPLFSRKRLESLAPAIMKHALTLVQAPAGYGKTTLVGQWADMYRGEDKLVAWLSLSEEDNSEKRFLSYLIASLSITKSNFCNESILAINSELSSSIEVVESILLAELEASREEILLTLDDYHCITNPEIHSLMLRLIQNRPENLHIIIATRSEIPIRLSKLKLENQLLILGVSDLRMDFSELEIFLNEVVELDLPKNVARLLYEVSEGWVAGVQMAALSPRLRKEPKQFLNEFASGSKDLKNYLHEVLVELLPSDCEEALLRCSILERFNVSLCEVVGGVSDGNTFLEKLSRLNLFIFSLDDNNEWFRLHRLFSDFLRERLGQLGKKEVLALHRLACNWFVAHELWSEAVSHALAIGNSDLAKTFIERCASEMLEKSRTATLVNWGKQIPEHELSKNIDIRLAIVRAQMLMMELPPIHGLLHEIESDLQKSDDVDLMERKEDLQKQIQTTSSLLALLEDRLEDARRSAEPLMEAPSELNRFEYEVVFNVLGYIYLHQMRFDEIVEVQRQAARMTNKLHFGEGYRKSFEGLAWFWRGRLDRAKALLGESLAISEKIAGRRSMASVTAIANLAELCYERNEIEEAEELLASAMTGSLDACLLITAQTIYSLLARISKLRGEKAESWILLDKLEKVAMKRGWVRLEGHCYAERIQSDIWEGDGISATRELGRFEQYLETVNPDVIAQELLHDDWLISKARIELLNQPSKGFIKELHERITVLDRQGALYRSAKFRMLAALGEWKIGQTKAAKKSLIPALALGQAQGMFRTFADELQGGQHLLKNIASSLDAHEMRLMPYIEGLVNNMEPAPKLLGNFEKDLESDSLPSDISDLELLSASEVTEREREILELIGDGLFNKEVANLLGISEGTVKWHLKNLYSKLGVSSRTQALKRAHSLKLIN</sequence>
<dbReference type="RefSeq" id="WP_094626086.1">
    <property type="nucleotide sequence ID" value="NZ_NEFY01000031.1"/>
</dbReference>
<dbReference type="InterPro" id="IPR016032">
    <property type="entry name" value="Sig_transdc_resp-reg_C-effctor"/>
</dbReference>
<evidence type="ECO:0000256" key="3">
    <source>
        <dbReference type="ARBA" id="ARBA00023163"/>
    </source>
</evidence>
<feature type="domain" description="HTH luxR-type" evidence="5">
    <location>
        <begin position="864"/>
        <end position="929"/>
    </location>
</feature>
<dbReference type="Pfam" id="PF00196">
    <property type="entry name" value="GerE"/>
    <property type="match status" value="1"/>
</dbReference>
<dbReference type="Gene3D" id="1.25.40.10">
    <property type="entry name" value="Tetratricopeptide repeat domain"/>
    <property type="match status" value="1"/>
</dbReference>
<dbReference type="SUPFAM" id="SSF46894">
    <property type="entry name" value="C-terminal effector domain of the bipartite response regulators"/>
    <property type="match status" value="1"/>
</dbReference>
<dbReference type="InterPro" id="IPR059106">
    <property type="entry name" value="WHD_MalT"/>
</dbReference>
<keyword evidence="2" id="KW-0238">DNA-binding</keyword>
<dbReference type="InterPro" id="IPR041617">
    <property type="entry name" value="TPR_MalT"/>
</dbReference>
<reference evidence="6 7" key="1">
    <citation type="submission" date="2017-06" db="EMBL/GenBank/DDBJ databases">
        <title>Draft genome sequence of the halophilic bacterium Marinobacter vinifirmus FB1.</title>
        <authorList>
            <person name="Stepanov V.G."/>
            <person name="Roberts D.J."/>
            <person name="Fox G.E."/>
        </authorList>
    </citation>
    <scope>NUCLEOTIDE SEQUENCE [LARGE SCALE GENOMIC DNA]</scope>
    <source>
        <strain evidence="6 7">FB1</strain>
    </source>
</reference>
<dbReference type="Proteomes" id="UP000216984">
    <property type="component" value="Unassembled WGS sequence"/>
</dbReference>
<dbReference type="InterPro" id="IPR036388">
    <property type="entry name" value="WH-like_DNA-bd_sf"/>
</dbReference>
<name>A0A7Z1ILJ1_9GAMM</name>
<dbReference type="SUPFAM" id="SSF48452">
    <property type="entry name" value="TPR-like"/>
    <property type="match status" value="1"/>
</dbReference>
<accession>A0A7Z1ILJ1</accession>
<dbReference type="Pfam" id="PF25873">
    <property type="entry name" value="WHD_MalT"/>
    <property type="match status" value="1"/>
</dbReference>
<dbReference type="SMART" id="SM00421">
    <property type="entry name" value="HTH_LUXR"/>
    <property type="match status" value="1"/>
</dbReference>